<dbReference type="Gene3D" id="2.40.330.10">
    <property type="entry name" value="DNA-binding pseudobarrel domain"/>
    <property type="match status" value="1"/>
</dbReference>
<gene>
    <name evidence="8" type="ORF">CTI12_AA392680</name>
</gene>
<evidence type="ECO:0000313" key="8">
    <source>
        <dbReference type="EMBL" id="PWA59296.1"/>
    </source>
</evidence>
<keyword evidence="9" id="KW-1185">Reference proteome</keyword>
<evidence type="ECO:0000259" key="7">
    <source>
        <dbReference type="SMART" id="SM01019"/>
    </source>
</evidence>
<evidence type="ECO:0000256" key="2">
    <source>
        <dbReference type="ARBA" id="ARBA00023015"/>
    </source>
</evidence>
<evidence type="ECO:0000313" key="9">
    <source>
        <dbReference type="Proteomes" id="UP000245207"/>
    </source>
</evidence>
<dbReference type="Proteomes" id="UP000245207">
    <property type="component" value="Unassembled WGS sequence"/>
</dbReference>
<dbReference type="SUPFAM" id="SSF101936">
    <property type="entry name" value="DNA-binding pseudobarrel domain"/>
    <property type="match status" value="1"/>
</dbReference>
<keyword evidence="2" id="KW-0805">Transcription regulation</keyword>
<dbReference type="GO" id="GO:0005634">
    <property type="term" value="C:nucleus"/>
    <property type="evidence" value="ECO:0007669"/>
    <property type="project" value="UniProtKB-SubCell"/>
</dbReference>
<dbReference type="AlphaFoldDB" id="A0A2U1MDL2"/>
<evidence type="ECO:0000256" key="4">
    <source>
        <dbReference type="ARBA" id="ARBA00023163"/>
    </source>
</evidence>
<keyword evidence="5" id="KW-0539">Nucleus</keyword>
<reference evidence="8 9" key="1">
    <citation type="journal article" date="2018" name="Mol. Plant">
        <title>The genome of Artemisia annua provides insight into the evolution of Asteraceae family and artemisinin biosynthesis.</title>
        <authorList>
            <person name="Shen Q."/>
            <person name="Zhang L."/>
            <person name="Liao Z."/>
            <person name="Wang S."/>
            <person name="Yan T."/>
            <person name="Shi P."/>
            <person name="Liu M."/>
            <person name="Fu X."/>
            <person name="Pan Q."/>
            <person name="Wang Y."/>
            <person name="Lv Z."/>
            <person name="Lu X."/>
            <person name="Zhang F."/>
            <person name="Jiang W."/>
            <person name="Ma Y."/>
            <person name="Chen M."/>
            <person name="Hao X."/>
            <person name="Li L."/>
            <person name="Tang Y."/>
            <person name="Lv G."/>
            <person name="Zhou Y."/>
            <person name="Sun X."/>
            <person name="Brodelius P.E."/>
            <person name="Rose J.K.C."/>
            <person name="Tang K."/>
        </authorList>
    </citation>
    <scope>NUCLEOTIDE SEQUENCE [LARGE SCALE GENOMIC DNA]</scope>
    <source>
        <strain evidence="9">cv. Huhao1</strain>
        <tissue evidence="8">Leaf</tissue>
    </source>
</reference>
<feature type="domain" description="TF-B3" evidence="7">
    <location>
        <begin position="314"/>
        <end position="407"/>
    </location>
</feature>
<keyword evidence="4" id="KW-0804">Transcription</keyword>
<evidence type="ECO:0000256" key="1">
    <source>
        <dbReference type="ARBA" id="ARBA00004123"/>
    </source>
</evidence>
<dbReference type="STRING" id="35608.A0A2U1MDL2"/>
<name>A0A2U1MDL2_ARTAN</name>
<keyword evidence="3" id="KW-0238">DNA-binding</keyword>
<sequence length="501" mass="56324">MEFLLIIAVMDRLVRLLELVYSSGSVYISDVMHLGFRREVQEEESWLSFLRGWCVYVEDRLAYLDAIIWELELCSNDVSVAQVLVQLRNGDGLVFVDAVMPYAGTGVANHDANGSATHAGNGGMLTSYGTYGSNGAGNHAPNVGVTRVANTVVSISERRYVSNGAVNHRDDRRHITCDRVLLQQLHLFHRELEGLPDSLLISRSLSLLRALIATVEQRIRAYSRNVGDMKRAKPRVIGTEMVEVRRSSRVASLPAPVYKEIAKLFTLYVRSGRKYSYSRKDLGNCVYASDEARDWATTKAEELEANLEGGYPSFVKPMLQSHVTGGFWVFQTTSVEKKLPTNDATVTLIDEEGDEVPTVYLARKAGLSGGWRGFSISHELVDSDALVFQLIERTVFKVISVLIRRMHILAVIMECYSASLSESLGLTNVQLLYESPQRKLEFLTKYLATFFAEDANGTEEAKEVPAYTIIEFIKSFDMFQVSYYLIEFDHQVIIQFVKTLF</sequence>
<evidence type="ECO:0000256" key="6">
    <source>
        <dbReference type="SAM" id="SignalP"/>
    </source>
</evidence>
<comment type="caution">
    <text evidence="8">The sequence shown here is derived from an EMBL/GenBank/DDBJ whole genome shotgun (WGS) entry which is preliminary data.</text>
</comment>
<dbReference type="PANTHER" id="PTHR31391">
    <property type="entry name" value="B3 DOMAIN-CONTAINING PROTEIN OS11G0197600-RELATED"/>
    <property type="match status" value="1"/>
</dbReference>
<dbReference type="InterPro" id="IPR015300">
    <property type="entry name" value="DNA-bd_pseudobarrel_sf"/>
</dbReference>
<dbReference type="OrthoDB" id="1909330at2759"/>
<feature type="chain" id="PRO_5015694083" evidence="6">
    <location>
        <begin position="17"/>
        <end position="501"/>
    </location>
</feature>
<evidence type="ECO:0000256" key="5">
    <source>
        <dbReference type="ARBA" id="ARBA00023242"/>
    </source>
</evidence>
<dbReference type="GO" id="GO:0003677">
    <property type="term" value="F:DNA binding"/>
    <property type="evidence" value="ECO:0007669"/>
    <property type="project" value="UniProtKB-KW"/>
</dbReference>
<dbReference type="CDD" id="cd10017">
    <property type="entry name" value="B3_DNA"/>
    <property type="match status" value="1"/>
</dbReference>
<dbReference type="SMART" id="SM01019">
    <property type="entry name" value="B3"/>
    <property type="match status" value="1"/>
</dbReference>
<evidence type="ECO:0000256" key="3">
    <source>
        <dbReference type="ARBA" id="ARBA00023125"/>
    </source>
</evidence>
<protein>
    <submittedName>
        <fullName evidence="8">B3 domain-containing protein</fullName>
    </submittedName>
</protein>
<keyword evidence="6" id="KW-0732">Signal</keyword>
<comment type="subcellular location">
    <subcellularLocation>
        <location evidence="1">Nucleus</location>
    </subcellularLocation>
</comment>
<dbReference type="EMBL" id="PKPP01005660">
    <property type="protein sequence ID" value="PWA59296.1"/>
    <property type="molecule type" value="Genomic_DNA"/>
</dbReference>
<dbReference type="InterPro" id="IPR044837">
    <property type="entry name" value="REM16-like"/>
</dbReference>
<proteinExistence type="predicted"/>
<dbReference type="PANTHER" id="PTHR31391:SF116">
    <property type="entry name" value="B3 DOMAIN-CONTAINING PROTEIN OS06G0194400-LIKE"/>
    <property type="match status" value="1"/>
</dbReference>
<dbReference type="InterPro" id="IPR003340">
    <property type="entry name" value="B3_DNA-bd"/>
</dbReference>
<organism evidence="8 9">
    <name type="scientific">Artemisia annua</name>
    <name type="common">Sweet wormwood</name>
    <dbReference type="NCBI Taxonomy" id="35608"/>
    <lineage>
        <taxon>Eukaryota</taxon>
        <taxon>Viridiplantae</taxon>
        <taxon>Streptophyta</taxon>
        <taxon>Embryophyta</taxon>
        <taxon>Tracheophyta</taxon>
        <taxon>Spermatophyta</taxon>
        <taxon>Magnoliopsida</taxon>
        <taxon>eudicotyledons</taxon>
        <taxon>Gunneridae</taxon>
        <taxon>Pentapetalae</taxon>
        <taxon>asterids</taxon>
        <taxon>campanulids</taxon>
        <taxon>Asterales</taxon>
        <taxon>Asteraceae</taxon>
        <taxon>Asteroideae</taxon>
        <taxon>Anthemideae</taxon>
        <taxon>Artemisiinae</taxon>
        <taxon>Artemisia</taxon>
    </lineage>
</organism>
<accession>A0A2U1MDL2</accession>
<feature type="signal peptide" evidence="6">
    <location>
        <begin position="1"/>
        <end position="16"/>
    </location>
</feature>